<dbReference type="OrthoDB" id="289162at2759"/>
<dbReference type="PANTHER" id="PTHR14633">
    <property type="entry name" value="LITTLE ELONGATION COMPLEX SUBUNIT 2"/>
    <property type="match status" value="1"/>
</dbReference>
<dbReference type="AlphaFoldDB" id="A0A9P6T4P8"/>
<feature type="region of interest" description="Disordered" evidence="1">
    <location>
        <begin position="987"/>
        <end position="1053"/>
    </location>
</feature>
<name>A0A9P6T4P8_9FUNG</name>
<feature type="region of interest" description="Disordered" evidence="1">
    <location>
        <begin position="231"/>
        <end position="281"/>
    </location>
</feature>
<gene>
    <name evidence="2" type="ORF">BGZ80_009199</name>
</gene>
<feature type="region of interest" description="Disordered" evidence="1">
    <location>
        <begin position="1"/>
        <end position="117"/>
    </location>
</feature>
<feature type="compositionally biased region" description="Polar residues" evidence="1">
    <location>
        <begin position="269"/>
        <end position="281"/>
    </location>
</feature>
<reference evidence="2" key="1">
    <citation type="journal article" date="2020" name="Fungal Divers.">
        <title>Resolving the Mortierellaceae phylogeny through synthesis of multi-gene phylogenetics and phylogenomics.</title>
        <authorList>
            <person name="Vandepol N."/>
            <person name="Liber J."/>
            <person name="Desiro A."/>
            <person name="Na H."/>
            <person name="Kennedy M."/>
            <person name="Barry K."/>
            <person name="Grigoriev I.V."/>
            <person name="Miller A.N."/>
            <person name="O'Donnell K."/>
            <person name="Stajich J.E."/>
            <person name="Bonito G."/>
        </authorList>
    </citation>
    <scope>NUCLEOTIDE SEQUENCE</scope>
    <source>
        <strain evidence="2">NRRL 2769</strain>
    </source>
</reference>
<feature type="compositionally biased region" description="Basic and acidic residues" evidence="1">
    <location>
        <begin position="755"/>
        <end position="768"/>
    </location>
</feature>
<evidence type="ECO:0000313" key="3">
    <source>
        <dbReference type="Proteomes" id="UP000703661"/>
    </source>
</evidence>
<feature type="compositionally biased region" description="Polar residues" evidence="1">
    <location>
        <begin position="990"/>
        <end position="1008"/>
    </location>
</feature>
<dbReference type="PANTHER" id="PTHR14633:SF3">
    <property type="entry name" value="LITTLE ELONGATION COMPLEX SUBUNIT 2"/>
    <property type="match status" value="1"/>
</dbReference>
<dbReference type="GO" id="GO:0045945">
    <property type="term" value="P:positive regulation of transcription by RNA polymerase III"/>
    <property type="evidence" value="ECO:0007669"/>
    <property type="project" value="TreeGrafter"/>
</dbReference>
<proteinExistence type="predicted"/>
<evidence type="ECO:0000256" key="1">
    <source>
        <dbReference type="SAM" id="MobiDB-lite"/>
    </source>
</evidence>
<feature type="compositionally biased region" description="Basic and acidic residues" evidence="1">
    <location>
        <begin position="81"/>
        <end position="95"/>
    </location>
</feature>
<accession>A0A9P6T4P8</accession>
<sequence>MERRTTRRSNSIAATATTTVAPTTSPKAARGRGRGRGHPRGSSNIQGRGRPPQNTHGSESDSEAQNEQDRDQEQDQEGEEEHSKELKDKVNESGHSHSHGTISIQTKDAKDMDNLEENCQANSLTHDQSHGPEGVIDAKAAEEISTPSLIPSLIPSISTLKDESLEQDTPQMVTQSANATSSTLASASASASTPRSGVFFSEDLYNRVSASGTGRLSELFLFKKRQIDASEASRLGSSSEEAIGNATEGPNRAKKQRVSKLLGVRGQSKGVTPSESSNSAAHTQISNVISGQNATASASSSSDPTHVTSSGAKFDISDLVASVTSYVPEIASALHNVQIQKPNTDHLQQQQQQQQQQQPSIIQMKPADTRFYHPCIHVHDSRSALSREEHRRYLMYDAIARGLHRNEIQLQMGPEDRALWATLQEKVDQERQSVRQWQAEAVRTNIAKCFNSDFQEAMETKFRKARARVQEEYPQHYEFVHSIGLRLPGVPSTANSVKEPILNRKKADSISLGAPDSATSIQPNEPDPRGILKRTGKICPVSLAKPTWPTNEDGVPYEKAIEINDKYWITQRISTEPSSTTKARMSEQDYRRTHFPSKIHAPSVSKDPTVKQFVKEQNVHIALAASSLVELAKTLPSLASEWEIPVRVVLEEDHEGVMQKRVYVDKPLLRKKMSRMEIMQSFYDGVLKKLSLVGSSSVDANVLASSSLDVGSEPLDPPTKESNNSRGDPTPSSPPKESSEQVDTGLVDTSLEPAASKESEPESSVEKINEEEEEEGILGSRSILTTSNERNDGFEYSLWTFGETRILIRSRIHGYLNNSEPYRQVVLKSVIDYAPDVGPSEPGRTAMVGWWMAAWIRDDRLVALGRVDITRNQFVRYPDPKNSVNINPNPENPLGGVFSDLPAISIMDVSTVRAQDRGDWIKPSMRLIHYILGKLMLLGPGQYILGHKRHDINANIYKAVQEIEEPQASTKEKPSSTVKGHYDLHAAHKSSPQPLNENGTEGANSSSDGGLADEDLQLRWVGTPDQIPGTFPYNDEEPKAKTRARGKKGKRGK</sequence>
<feature type="region of interest" description="Disordered" evidence="1">
    <location>
        <begin position="708"/>
        <end position="784"/>
    </location>
</feature>
<organism evidence="2 3">
    <name type="scientific">Entomortierella chlamydospora</name>
    <dbReference type="NCBI Taxonomy" id="101097"/>
    <lineage>
        <taxon>Eukaryota</taxon>
        <taxon>Fungi</taxon>
        <taxon>Fungi incertae sedis</taxon>
        <taxon>Mucoromycota</taxon>
        <taxon>Mortierellomycotina</taxon>
        <taxon>Mortierellomycetes</taxon>
        <taxon>Mortierellales</taxon>
        <taxon>Mortierellaceae</taxon>
        <taxon>Entomortierella</taxon>
    </lineage>
</organism>
<protein>
    <recommendedName>
        <fullName evidence="4">Little elongation complex subunit 2 C-terminal domain-containing protein</fullName>
    </recommendedName>
</protein>
<feature type="compositionally biased region" description="Polar residues" evidence="1">
    <location>
        <begin position="42"/>
        <end position="57"/>
    </location>
</feature>
<feature type="compositionally biased region" description="Low complexity" evidence="1">
    <location>
        <begin position="8"/>
        <end position="25"/>
    </location>
</feature>
<keyword evidence="3" id="KW-1185">Reference proteome</keyword>
<dbReference type="GO" id="GO:0042795">
    <property type="term" value="P:snRNA transcription by RNA polymerase II"/>
    <property type="evidence" value="ECO:0007669"/>
    <property type="project" value="TreeGrafter"/>
</dbReference>
<feature type="compositionally biased region" description="Basic residues" evidence="1">
    <location>
        <begin position="29"/>
        <end position="39"/>
    </location>
</feature>
<dbReference type="GO" id="GO:0042796">
    <property type="term" value="P:snRNA transcription by RNA polymerase III"/>
    <property type="evidence" value="ECO:0007669"/>
    <property type="project" value="TreeGrafter"/>
</dbReference>
<evidence type="ECO:0000313" key="2">
    <source>
        <dbReference type="EMBL" id="KAG0023517.1"/>
    </source>
</evidence>
<dbReference type="Proteomes" id="UP000703661">
    <property type="component" value="Unassembled WGS sequence"/>
</dbReference>
<feature type="region of interest" description="Disordered" evidence="1">
    <location>
        <begin position="512"/>
        <end position="532"/>
    </location>
</feature>
<comment type="caution">
    <text evidence="2">The sequence shown here is derived from an EMBL/GenBank/DDBJ whole genome shotgun (WGS) entry which is preliminary data.</text>
</comment>
<feature type="compositionally biased region" description="Basic residues" evidence="1">
    <location>
        <begin position="1041"/>
        <end position="1053"/>
    </location>
</feature>
<dbReference type="EMBL" id="JAAAID010000053">
    <property type="protein sequence ID" value="KAG0023517.1"/>
    <property type="molecule type" value="Genomic_DNA"/>
</dbReference>
<evidence type="ECO:0008006" key="4">
    <source>
        <dbReference type="Google" id="ProtNLM"/>
    </source>
</evidence>